<dbReference type="Pfam" id="PF03382">
    <property type="entry name" value="DUF285"/>
    <property type="match status" value="1"/>
</dbReference>
<organism evidence="2 3">
    <name type="scientific">Mycoplasma yeatsii 13926</name>
    <dbReference type="NCBI Taxonomy" id="1188240"/>
    <lineage>
        <taxon>Bacteria</taxon>
        <taxon>Bacillati</taxon>
        <taxon>Mycoplasmatota</taxon>
        <taxon>Mollicutes</taxon>
        <taxon>Mycoplasmataceae</taxon>
        <taxon>Mycoplasma</taxon>
    </lineage>
</organism>
<dbReference type="OrthoDB" id="394708at2"/>
<gene>
    <name evidence="2" type="ORF">MYEA_4140</name>
</gene>
<feature type="transmembrane region" description="Helical" evidence="1">
    <location>
        <begin position="394"/>
        <end position="417"/>
    </location>
</feature>
<reference evidence="2 3" key="1">
    <citation type="journal article" date="2013" name="Genome Announc.">
        <title>Draft Genome Sequences of Mycoplasma auris and Mycoplasma yeatsii, Two Species of the Ear Canal of Caprinae.</title>
        <authorList>
            <person name="Dordet-Frisoni E."/>
            <person name="Baranowski E."/>
            <person name="Barre A."/>
            <person name="Blanchard A."/>
            <person name="Breton M."/>
            <person name="Couture C."/>
            <person name="Dupuy V."/>
            <person name="Gaurivaud P."/>
            <person name="Jacob D."/>
            <person name="Lemaitre C."/>
            <person name="Manso-Silvan L."/>
            <person name="Nikolski M."/>
            <person name="Nouvel L.X."/>
            <person name="Poumarat F."/>
            <person name="Sirand-Pugnet P."/>
            <person name="Thebault P."/>
            <person name="Theil S."/>
            <person name="Thiaucourt F."/>
            <person name="Citti C."/>
            <person name="Tardy F."/>
        </authorList>
    </citation>
    <scope>NUCLEOTIDE SEQUENCE [LARGE SCALE GENOMIC DNA]</scope>
    <source>
        <strain evidence="2 3">13926</strain>
    </source>
</reference>
<evidence type="ECO:0000313" key="3">
    <source>
        <dbReference type="Proteomes" id="UP000015348"/>
    </source>
</evidence>
<keyword evidence="1" id="KW-1133">Transmembrane helix</keyword>
<evidence type="ECO:0000313" key="2">
    <source>
        <dbReference type="EMBL" id="EOA07223.1"/>
    </source>
</evidence>
<sequence length="430" mass="49319">MLTSTIVGSSFLTANNNKIALNYSLKNSEKPEIKEVKKEKSVYESDNKKCTKIGWVEFSDGTIQIEKFHADVVEVVDKLPEEITSLASAFEGLKAKSIKGIEKWDTSKVTNFSKMFKDAKAFNQDINKWNTSKVTDMSFMFSGAEKFNQYVGDWNTSKVTNMESMFENAITFNQALNNWNTLNVTNMSRMFAKAEKFNHNLSKWNTENVEKMISMFDGAKEFSQDLSSWNIAGIVDEASRKDFEKDTKMIDLKKEKKEEQEVKLPKWDKHFEHLLVRDSRFKLVEKNKFEFTKEKDGYTIHGNAQWEFKADNLKSIIIELVEEGKISNQKDIKIEDKDKDKKKFTIIKEIKGPVAKFNFLQDKSDKKYNVIATFDMGDGKTKEAVMKLNVKEPISILTIGFAFGAVALALVIAFGYISHKKNTTGLRKKV</sequence>
<evidence type="ECO:0000256" key="1">
    <source>
        <dbReference type="SAM" id="Phobius"/>
    </source>
</evidence>
<dbReference type="RefSeq" id="WP_004428684.1">
    <property type="nucleotide sequence ID" value="NZ_AORK01000016.1"/>
</dbReference>
<dbReference type="InterPro" id="IPR005046">
    <property type="entry name" value="DUF285"/>
</dbReference>
<dbReference type="InterPro" id="IPR011889">
    <property type="entry name" value="Liste_lipo_26"/>
</dbReference>
<evidence type="ECO:0008006" key="4">
    <source>
        <dbReference type="Google" id="ProtNLM"/>
    </source>
</evidence>
<keyword evidence="1" id="KW-0472">Membrane</keyword>
<dbReference type="EMBL" id="AORK01000016">
    <property type="protein sequence ID" value="EOA07223.1"/>
    <property type="molecule type" value="Genomic_DNA"/>
</dbReference>
<dbReference type="AlphaFoldDB" id="S6G6W3"/>
<dbReference type="eggNOG" id="COG3291">
    <property type="taxonomic scope" value="Bacteria"/>
</dbReference>
<proteinExistence type="predicted"/>
<name>S6G6W3_9MOLU</name>
<comment type="caution">
    <text evidence="2">The sequence shown here is derived from an EMBL/GenBank/DDBJ whole genome shotgun (WGS) entry which is preliminary data.</text>
</comment>
<dbReference type="Proteomes" id="UP000015348">
    <property type="component" value="Unassembled WGS sequence"/>
</dbReference>
<protein>
    <recommendedName>
        <fullName evidence="4">PARCEL domain-containing protein</fullName>
    </recommendedName>
</protein>
<dbReference type="PATRIC" id="fig|1188240.3.peg.421"/>
<dbReference type="NCBIfam" id="TIGR02167">
    <property type="entry name" value="Liste_lipo_26"/>
    <property type="match status" value="2"/>
</dbReference>
<accession>S6G6W3</accession>
<keyword evidence="1" id="KW-0812">Transmembrane</keyword>